<evidence type="ECO:0000313" key="6">
    <source>
        <dbReference type="Proteomes" id="UP000070284"/>
    </source>
</evidence>
<dbReference type="InterPro" id="IPR017850">
    <property type="entry name" value="Alkaline_phosphatase_core_sf"/>
</dbReference>
<proteinExistence type="predicted"/>
<gene>
    <name evidence="5" type="ORF">AKJ65_03345</name>
</gene>
<dbReference type="GO" id="GO:0004423">
    <property type="term" value="F:iduronate-2-sulfatase activity"/>
    <property type="evidence" value="ECO:0007669"/>
    <property type="project" value="TreeGrafter"/>
</dbReference>
<dbReference type="SUPFAM" id="SSF53649">
    <property type="entry name" value="Alkaline phosphatase-like"/>
    <property type="match status" value="1"/>
</dbReference>
<dbReference type="InterPro" id="IPR000917">
    <property type="entry name" value="Sulfatase_N"/>
</dbReference>
<dbReference type="PANTHER" id="PTHR45953:SF1">
    <property type="entry name" value="IDURONATE 2-SULFATASE"/>
    <property type="match status" value="1"/>
</dbReference>
<dbReference type="Pfam" id="PF00884">
    <property type="entry name" value="Sulfatase"/>
    <property type="match status" value="1"/>
</dbReference>
<reference evidence="5 6" key="1">
    <citation type="journal article" date="2016" name="Sci. Rep.">
        <title>Metabolic traits of an uncultured archaeal lineage -MSBL1- from brine pools of the Red Sea.</title>
        <authorList>
            <person name="Mwirichia R."/>
            <person name="Alam I."/>
            <person name="Rashid M."/>
            <person name="Vinu M."/>
            <person name="Ba-Alawi W."/>
            <person name="Anthony Kamau A."/>
            <person name="Kamanda Ngugi D."/>
            <person name="Goker M."/>
            <person name="Klenk H.P."/>
            <person name="Bajic V."/>
            <person name="Stingl U."/>
        </authorList>
    </citation>
    <scope>NUCLEOTIDE SEQUENCE [LARGE SCALE GENOMIC DNA]</scope>
    <source>
        <strain evidence="5">SCGC-AAA259E19</strain>
    </source>
</reference>
<dbReference type="CDD" id="cd16150">
    <property type="entry name" value="sulfatase_like"/>
    <property type="match status" value="1"/>
</dbReference>
<dbReference type="Proteomes" id="UP000070284">
    <property type="component" value="Unassembled WGS sequence"/>
</dbReference>
<dbReference type="AlphaFoldDB" id="A0A133UKU4"/>
<keyword evidence="6" id="KW-1185">Reference proteome</keyword>
<feature type="domain" description="N-sulphoglucosamine sulphohydrolase C-terminal" evidence="4">
    <location>
        <begin position="426"/>
        <end position="479"/>
    </location>
</feature>
<accession>A0A133UKU4</accession>
<keyword evidence="1" id="KW-0479">Metal-binding</keyword>
<dbReference type="EMBL" id="LHXO01000038">
    <property type="protein sequence ID" value="KXA94811.1"/>
    <property type="molecule type" value="Genomic_DNA"/>
</dbReference>
<dbReference type="Gene3D" id="3.40.720.10">
    <property type="entry name" value="Alkaline Phosphatase, subunit A"/>
    <property type="match status" value="1"/>
</dbReference>
<dbReference type="PATRIC" id="fig|1698264.3.peg.1280"/>
<evidence type="ECO:0000256" key="2">
    <source>
        <dbReference type="ARBA" id="ARBA00022801"/>
    </source>
</evidence>
<evidence type="ECO:0000256" key="1">
    <source>
        <dbReference type="ARBA" id="ARBA00022723"/>
    </source>
</evidence>
<protein>
    <submittedName>
        <fullName evidence="5">Arylsulfatase</fullName>
    </submittedName>
</protein>
<sequence>MGRFNLILFNPETLRSDAIAHAGNPASETPTLDRIARRDGVSFVNAFSQNPVCVPSRCSFMSGWYPHVHGHRTMFNLMSRDEPVLLRRLKDEGYFVWWGGKNDLIPGQNSLKSYCSFRHKVKNDVKPMFGVQDHELDELNPIPEMDRETGKDESEESYSFYVGKLDKGGEDVYYDSDWSAIDGAIDFIKTDPEKPFCIYLSLGFAHPPYAVEDPWYNMIDRDKAPERKPTPDSWRDKPSILKGIYERQNLQNLTEEQWRELRATYLGMVARVDHQFGKIVEVLKEMGMYEDTALFFFGDHGDFTGDYGLVEKTQNTFEDCLVNVPLVFKPPSSVDVEPGVREALVELVDIPATIEDLTNIEPQHTHFGKSFLPVVCGNTQTHKEVVFSEGGRLEGEEHCMELESMASPKSLYWPRLSLQKKQPEHSKAVMVRTQRYKYVRRLYEKDELYDLEKDPEELENRIDDPSLNDVQQKLRDELLTFFLKTGDVVPHETDERWGNQRW</sequence>
<name>A0A133UKU4_9EURY</name>
<evidence type="ECO:0000259" key="3">
    <source>
        <dbReference type="Pfam" id="PF00884"/>
    </source>
</evidence>
<feature type="domain" description="Sulfatase N-terminal" evidence="3">
    <location>
        <begin position="5"/>
        <end position="360"/>
    </location>
</feature>
<dbReference type="PANTHER" id="PTHR45953">
    <property type="entry name" value="IDURONATE 2-SULFATASE"/>
    <property type="match status" value="1"/>
</dbReference>
<evidence type="ECO:0000313" key="5">
    <source>
        <dbReference type="EMBL" id="KXA94811.1"/>
    </source>
</evidence>
<comment type="caution">
    <text evidence="5">The sequence shown here is derived from an EMBL/GenBank/DDBJ whole genome shotgun (WGS) entry which is preliminary data.</text>
</comment>
<dbReference type="Pfam" id="PF16347">
    <property type="entry name" value="SGSH_C"/>
    <property type="match status" value="1"/>
</dbReference>
<organism evidence="5 6">
    <name type="scientific">candidate division MSBL1 archaeon SCGC-AAA259E19</name>
    <dbReference type="NCBI Taxonomy" id="1698264"/>
    <lineage>
        <taxon>Archaea</taxon>
        <taxon>Methanobacteriati</taxon>
        <taxon>Methanobacteriota</taxon>
        <taxon>candidate division MSBL1</taxon>
    </lineage>
</organism>
<dbReference type="GO" id="GO:0005737">
    <property type="term" value="C:cytoplasm"/>
    <property type="evidence" value="ECO:0007669"/>
    <property type="project" value="TreeGrafter"/>
</dbReference>
<evidence type="ECO:0000259" key="4">
    <source>
        <dbReference type="Pfam" id="PF16347"/>
    </source>
</evidence>
<keyword evidence="2" id="KW-0378">Hydrolase</keyword>
<dbReference type="InterPro" id="IPR032506">
    <property type="entry name" value="SGSH_C"/>
</dbReference>
<dbReference type="GO" id="GO:0046872">
    <property type="term" value="F:metal ion binding"/>
    <property type="evidence" value="ECO:0007669"/>
    <property type="project" value="UniProtKB-KW"/>
</dbReference>